<gene>
    <name evidence="2" type="ORF">FOZ61_001685</name>
</gene>
<reference evidence="2 3" key="1">
    <citation type="submission" date="2020-04" db="EMBL/GenBank/DDBJ databases">
        <title>Perkinsus olseni comparative genomics.</title>
        <authorList>
            <person name="Bogema D.R."/>
        </authorList>
    </citation>
    <scope>NUCLEOTIDE SEQUENCE [LARGE SCALE GENOMIC DNA]</scope>
    <source>
        <strain evidence="2">ATCC PRA-179</strain>
    </source>
</reference>
<feature type="signal peptide" evidence="1">
    <location>
        <begin position="1"/>
        <end position="29"/>
    </location>
</feature>
<dbReference type="AlphaFoldDB" id="A0A7J6LVT9"/>
<sequence>MAPLTILSRTLKFVLYACRLLLKAPQAVCLQEKVSRERIIAGTKRLDFPIFLKTRATVPGAGTVRAEGNGTAHAIVSNKKGLNELMAIVSAEGTAGSLSSRVMFFPFIRTNFTALDHWNYSADITVNISAGRNQSHYAIFSIFNGWV</sequence>
<dbReference type="Proteomes" id="UP000570595">
    <property type="component" value="Unassembled WGS sequence"/>
</dbReference>
<dbReference type="EMBL" id="JABAHT010000143">
    <property type="protein sequence ID" value="KAF4663418.1"/>
    <property type="molecule type" value="Genomic_DNA"/>
</dbReference>
<name>A0A7J6LVT9_PEROL</name>
<feature type="chain" id="PRO_5029488007" description="ATP-grasp domain-containing protein" evidence="1">
    <location>
        <begin position="30"/>
        <end position="147"/>
    </location>
</feature>
<accession>A0A7J6LVT9</accession>
<proteinExistence type="predicted"/>
<organism evidence="2 3">
    <name type="scientific">Perkinsus olseni</name>
    <name type="common">Perkinsus atlanticus</name>
    <dbReference type="NCBI Taxonomy" id="32597"/>
    <lineage>
        <taxon>Eukaryota</taxon>
        <taxon>Sar</taxon>
        <taxon>Alveolata</taxon>
        <taxon>Perkinsozoa</taxon>
        <taxon>Perkinsea</taxon>
        <taxon>Perkinsida</taxon>
        <taxon>Perkinsidae</taxon>
        <taxon>Perkinsus</taxon>
    </lineage>
</organism>
<protein>
    <recommendedName>
        <fullName evidence="4">ATP-grasp domain-containing protein</fullName>
    </recommendedName>
</protein>
<evidence type="ECO:0000256" key="1">
    <source>
        <dbReference type="SAM" id="SignalP"/>
    </source>
</evidence>
<keyword evidence="1" id="KW-0732">Signal</keyword>
<evidence type="ECO:0000313" key="2">
    <source>
        <dbReference type="EMBL" id="KAF4663418.1"/>
    </source>
</evidence>
<comment type="caution">
    <text evidence="2">The sequence shown here is derived from an EMBL/GenBank/DDBJ whole genome shotgun (WGS) entry which is preliminary data.</text>
</comment>
<evidence type="ECO:0008006" key="4">
    <source>
        <dbReference type="Google" id="ProtNLM"/>
    </source>
</evidence>
<evidence type="ECO:0000313" key="3">
    <source>
        <dbReference type="Proteomes" id="UP000570595"/>
    </source>
</evidence>